<organism evidence="2 3">
    <name type="scientific">Tritrichomonas foetus</name>
    <dbReference type="NCBI Taxonomy" id="1144522"/>
    <lineage>
        <taxon>Eukaryota</taxon>
        <taxon>Metamonada</taxon>
        <taxon>Parabasalia</taxon>
        <taxon>Tritrichomonadida</taxon>
        <taxon>Tritrichomonadidae</taxon>
        <taxon>Tritrichomonas</taxon>
    </lineage>
</organism>
<comment type="caution">
    <text evidence="2">The sequence shown here is derived from an EMBL/GenBank/DDBJ whole genome shotgun (WGS) entry which is preliminary data.</text>
</comment>
<keyword evidence="3" id="KW-1185">Reference proteome</keyword>
<feature type="transmembrane region" description="Helical" evidence="1">
    <location>
        <begin position="105"/>
        <end position="123"/>
    </location>
</feature>
<dbReference type="GeneID" id="94827742"/>
<sequence length="508" mass="58961">MSDIFQDESYNASHIYFENKYEMTSKFFNKNSSPKVIGPDIMKFFENKLFDEASQILNYATNLQTNIKNKRSKNKKEKDITLKDVISSLPPLSLIEFYFKTLFSIELRSAIFAIFIIFLLNFTSQLGNDVPSRFDSTSCNYSLPTGFFAKNNIFMSEFNFLDYHKKFSIYFKFAKLKGNPNSFSFEPSAVGVNYTISSLNNTILVGSTEPENLFIHEFIGETHPVLIANAIFPEKYKNLEIETTIDGDLSEYGTFNLEVITNNSDYNYLLYSYRLLFTFFGIFLLFNKYVHFVEGENMYIPGLLIILNNIPTVLFDTETSNLAFSIQKLIDDLFSISVVNYWIYLITNDSQEPNNSFLKRIQAPMILSIYVASLNALSGSIFKSVTEFRNPYEYLHSKPGSDGYYILVFYVLLFFVSYIMHICINKSAWLNLENFIFFAAQLCHIFDEILNHWKIMKCISMGKWMRLFFETLSLFLLFKSEPESESSEEIMKEVPLTFDLDSSSTRSN</sequence>
<feature type="transmembrane region" description="Helical" evidence="1">
    <location>
        <begin position="329"/>
        <end position="346"/>
    </location>
</feature>
<feature type="transmembrane region" description="Helical" evidence="1">
    <location>
        <begin position="361"/>
        <end position="382"/>
    </location>
</feature>
<dbReference type="VEuPathDB" id="TrichDB:TRFO_06347"/>
<protein>
    <submittedName>
        <fullName evidence="2">Uncharacterized protein</fullName>
    </submittedName>
</protein>
<dbReference type="EMBL" id="MLAK01000793">
    <property type="protein sequence ID" value="OHT04444.1"/>
    <property type="molecule type" value="Genomic_DNA"/>
</dbReference>
<accession>A0A1J4K3W4</accession>
<proteinExistence type="predicted"/>
<dbReference type="Proteomes" id="UP000179807">
    <property type="component" value="Unassembled WGS sequence"/>
</dbReference>
<keyword evidence="1" id="KW-0472">Membrane</keyword>
<gene>
    <name evidence="2" type="ORF">TRFO_06347</name>
</gene>
<evidence type="ECO:0000313" key="3">
    <source>
        <dbReference type="Proteomes" id="UP000179807"/>
    </source>
</evidence>
<name>A0A1J4K3W4_9EUKA</name>
<keyword evidence="1" id="KW-0812">Transmembrane</keyword>
<evidence type="ECO:0000313" key="2">
    <source>
        <dbReference type="EMBL" id="OHT04444.1"/>
    </source>
</evidence>
<evidence type="ECO:0000256" key="1">
    <source>
        <dbReference type="SAM" id="Phobius"/>
    </source>
</evidence>
<reference evidence="2" key="1">
    <citation type="submission" date="2016-10" db="EMBL/GenBank/DDBJ databases">
        <authorList>
            <person name="Benchimol M."/>
            <person name="Almeida L.G."/>
            <person name="Vasconcelos A.T."/>
            <person name="Perreira-Neves A."/>
            <person name="Rosa I.A."/>
            <person name="Tasca T."/>
            <person name="Bogo M.R."/>
            <person name="de Souza W."/>
        </authorList>
    </citation>
    <scope>NUCLEOTIDE SEQUENCE [LARGE SCALE GENOMIC DNA]</scope>
    <source>
        <strain evidence="2">K</strain>
    </source>
</reference>
<feature type="transmembrane region" description="Helical" evidence="1">
    <location>
        <begin position="403"/>
        <end position="422"/>
    </location>
</feature>
<keyword evidence="1" id="KW-1133">Transmembrane helix</keyword>
<feature type="transmembrane region" description="Helical" evidence="1">
    <location>
        <begin position="268"/>
        <end position="286"/>
    </location>
</feature>
<dbReference type="RefSeq" id="XP_068357580.1">
    <property type="nucleotide sequence ID" value="XM_068493038.1"/>
</dbReference>
<dbReference type="AlphaFoldDB" id="A0A1J4K3W4"/>